<accession>A0A105VIE8</accession>
<dbReference type="PANTHER" id="PTHR47245:SF1">
    <property type="entry name" value="FOLDASE PROTEIN PRSA"/>
    <property type="match status" value="1"/>
</dbReference>
<evidence type="ECO:0000313" key="10">
    <source>
        <dbReference type="EMBL" id="KVV48328.1"/>
    </source>
</evidence>
<proteinExistence type="inferred from homology"/>
<dbReference type="Gene3D" id="3.10.50.40">
    <property type="match status" value="1"/>
</dbReference>
<gene>
    <name evidence="10" type="ORF">WT27_04190</name>
</gene>
<dbReference type="Pfam" id="PF13145">
    <property type="entry name" value="Rotamase_2"/>
    <property type="match status" value="1"/>
</dbReference>
<evidence type="ECO:0000256" key="7">
    <source>
        <dbReference type="PROSITE-ProRule" id="PRU00278"/>
    </source>
</evidence>
<comment type="catalytic activity">
    <reaction evidence="1">
        <text>[protein]-peptidylproline (omega=180) = [protein]-peptidylproline (omega=0)</text>
        <dbReference type="Rhea" id="RHEA:16237"/>
        <dbReference type="Rhea" id="RHEA-COMP:10747"/>
        <dbReference type="Rhea" id="RHEA-COMP:10748"/>
        <dbReference type="ChEBI" id="CHEBI:83833"/>
        <dbReference type="ChEBI" id="CHEBI:83834"/>
        <dbReference type="EC" id="5.2.1.8"/>
    </reaction>
</comment>
<feature type="chain" id="PRO_5007795844" description="peptidylprolyl isomerase" evidence="8">
    <location>
        <begin position="26"/>
        <end position="275"/>
    </location>
</feature>
<reference evidence="10 11" key="1">
    <citation type="submission" date="2015-11" db="EMBL/GenBank/DDBJ databases">
        <title>Expanding the genomic diversity of Burkholderia species for the development of highly accurate diagnostics.</title>
        <authorList>
            <person name="Sahl J."/>
            <person name="Keim P."/>
            <person name="Wagner D."/>
        </authorList>
    </citation>
    <scope>NUCLEOTIDE SEQUENCE [LARGE SCALE GENOMIC DNA]</scope>
    <source>
        <strain evidence="10 11">MSMB1301WGS</strain>
    </source>
</reference>
<evidence type="ECO:0000313" key="11">
    <source>
        <dbReference type="Proteomes" id="UP000062317"/>
    </source>
</evidence>
<dbReference type="SUPFAM" id="SSF54534">
    <property type="entry name" value="FKBP-like"/>
    <property type="match status" value="1"/>
</dbReference>
<dbReference type="Proteomes" id="UP000062317">
    <property type="component" value="Unassembled WGS sequence"/>
</dbReference>
<dbReference type="EC" id="5.2.1.8" evidence="3"/>
<keyword evidence="5 7" id="KW-0697">Rotamase</keyword>
<dbReference type="InterPro" id="IPR000297">
    <property type="entry name" value="PPIase_PpiC"/>
</dbReference>
<sequence>MKTRLRAMSAIIVLACAAGATHAIAAETPLPAGVVAVVNGVPIPQSQFDTALKATGQPDTPTLRAQVKRDLIVRQLLAQAAEKANYGSRPEVLGAVKRVREDAATDLYVRDALRAQPITDAQLKARYDAIVASAGQFEYRAEVIAVDDAAKGNAALAQLKQGTAFADVAQAFNTTPNGGVAQWVSLKTPLAQGNTAGLPLPLAQTIASMQAGATTGPIQVGNAYVIVKLDEKRKTVVPSFDQAKGVLRQQLDAQATERALGALVDKLAAQAKIEQ</sequence>
<evidence type="ECO:0000256" key="5">
    <source>
        <dbReference type="ARBA" id="ARBA00023110"/>
    </source>
</evidence>
<dbReference type="InterPro" id="IPR050245">
    <property type="entry name" value="PrsA_foldase"/>
</dbReference>
<feature type="signal peptide" evidence="8">
    <location>
        <begin position="1"/>
        <end position="25"/>
    </location>
</feature>
<comment type="caution">
    <text evidence="10">The sequence shown here is derived from an EMBL/GenBank/DDBJ whole genome shotgun (WGS) entry which is preliminary data.</text>
</comment>
<dbReference type="Gene3D" id="1.10.8.1040">
    <property type="match status" value="1"/>
</dbReference>
<feature type="domain" description="PpiC" evidence="9">
    <location>
        <begin position="134"/>
        <end position="231"/>
    </location>
</feature>
<evidence type="ECO:0000256" key="4">
    <source>
        <dbReference type="ARBA" id="ARBA00022729"/>
    </source>
</evidence>
<evidence type="ECO:0000256" key="8">
    <source>
        <dbReference type="SAM" id="SignalP"/>
    </source>
</evidence>
<name>A0A105VIE8_9BURK</name>
<dbReference type="PROSITE" id="PS50198">
    <property type="entry name" value="PPIC_PPIASE_2"/>
    <property type="match status" value="1"/>
</dbReference>
<evidence type="ECO:0000256" key="1">
    <source>
        <dbReference type="ARBA" id="ARBA00000971"/>
    </source>
</evidence>
<keyword evidence="11" id="KW-1185">Reference proteome</keyword>
<dbReference type="InterPro" id="IPR046357">
    <property type="entry name" value="PPIase_dom_sf"/>
</dbReference>
<evidence type="ECO:0000259" key="9">
    <source>
        <dbReference type="PROSITE" id="PS50198"/>
    </source>
</evidence>
<dbReference type="GO" id="GO:0003755">
    <property type="term" value="F:peptidyl-prolyl cis-trans isomerase activity"/>
    <property type="evidence" value="ECO:0007669"/>
    <property type="project" value="UniProtKB-KW"/>
</dbReference>
<keyword evidence="4 8" id="KW-0732">Signal</keyword>
<protein>
    <recommendedName>
        <fullName evidence="3">peptidylprolyl isomerase</fullName>
        <ecNumber evidence="3">5.2.1.8</ecNumber>
    </recommendedName>
</protein>
<dbReference type="RefSeq" id="WP_060106075.1">
    <property type="nucleotide sequence ID" value="NZ_LPEQ01000064.1"/>
</dbReference>
<evidence type="ECO:0000256" key="6">
    <source>
        <dbReference type="ARBA" id="ARBA00023235"/>
    </source>
</evidence>
<evidence type="ECO:0000256" key="3">
    <source>
        <dbReference type="ARBA" id="ARBA00013194"/>
    </source>
</evidence>
<keyword evidence="6 7" id="KW-0413">Isomerase</keyword>
<organism evidence="10 11">
    <name type="scientific">Burkholderia territorii</name>
    <dbReference type="NCBI Taxonomy" id="1503055"/>
    <lineage>
        <taxon>Bacteria</taxon>
        <taxon>Pseudomonadati</taxon>
        <taxon>Pseudomonadota</taxon>
        <taxon>Betaproteobacteria</taxon>
        <taxon>Burkholderiales</taxon>
        <taxon>Burkholderiaceae</taxon>
        <taxon>Burkholderia</taxon>
        <taxon>Burkholderia cepacia complex</taxon>
    </lineage>
</organism>
<dbReference type="InterPro" id="IPR027304">
    <property type="entry name" value="Trigger_fact/SurA_dom_sf"/>
</dbReference>
<dbReference type="PANTHER" id="PTHR47245">
    <property type="entry name" value="PEPTIDYLPROLYL ISOMERASE"/>
    <property type="match status" value="1"/>
</dbReference>
<comment type="similarity">
    <text evidence="2">Belongs to the PpiC/parvulin rotamase family.</text>
</comment>
<dbReference type="AlphaFoldDB" id="A0A105VIE8"/>
<dbReference type="EMBL" id="LPEQ01000064">
    <property type="protein sequence ID" value="KVV48328.1"/>
    <property type="molecule type" value="Genomic_DNA"/>
</dbReference>
<evidence type="ECO:0000256" key="2">
    <source>
        <dbReference type="ARBA" id="ARBA00007656"/>
    </source>
</evidence>
<dbReference type="SUPFAM" id="SSF109998">
    <property type="entry name" value="Triger factor/SurA peptide-binding domain-like"/>
    <property type="match status" value="1"/>
</dbReference>